<feature type="signal peptide" evidence="3">
    <location>
        <begin position="1"/>
        <end position="20"/>
    </location>
</feature>
<gene>
    <name evidence="4" type="ORF">EDB81DRAFT_642681</name>
</gene>
<evidence type="ECO:0000313" key="4">
    <source>
        <dbReference type="EMBL" id="KAH7161737.1"/>
    </source>
</evidence>
<dbReference type="AlphaFoldDB" id="A0A9P9JHK0"/>
<keyword evidence="2" id="KW-0812">Transmembrane</keyword>
<feature type="compositionally biased region" description="Basic and acidic residues" evidence="1">
    <location>
        <begin position="183"/>
        <end position="192"/>
    </location>
</feature>
<feature type="transmembrane region" description="Helical" evidence="2">
    <location>
        <begin position="379"/>
        <end position="399"/>
    </location>
</feature>
<feature type="chain" id="PRO_5040196917" evidence="3">
    <location>
        <begin position="21"/>
        <end position="426"/>
    </location>
</feature>
<accession>A0A9P9JHK0</accession>
<feature type="transmembrane region" description="Helical" evidence="2">
    <location>
        <begin position="230"/>
        <end position="252"/>
    </location>
</feature>
<protein>
    <submittedName>
        <fullName evidence="4">Uncharacterized protein</fullName>
    </submittedName>
</protein>
<keyword evidence="5" id="KW-1185">Reference proteome</keyword>
<feature type="non-terminal residue" evidence="4">
    <location>
        <position position="426"/>
    </location>
</feature>
<evidence type="ECO:0000313" key="5">
    <source>
        <dbReference type="Proteomes" id="UP000738349"/>
    </source>
</evidence>
<keyword evidence="2" id="KW-1133">Transmembrane helix</keyword>
<name>A0A9P9JHK0_9HYPO</name>
<reference evidence="4" key="1">
    <citation type="journal article" date="2021" name="Nat. Commun.">
        <title>Genetic determinants of endophytism in the Arabidopsis root mycobiome.</title>
        <authorList>
            <person name="Mesny F."/>
            <person name="Miyauchi S."/>
            <person name="Thiergart T."/>
            <person name="Pickel B."/>
            <person name="Atanasova L."/>
            <person name="Karlsson M."/>
            <person name="Huettel B."/>
            <person name="Barry K.W."/>
            <person name="Haridas S."/>
            <person name="Chen C."/>
            <person name="Bauer D."/>
            <person name="Andreopoulos W."/>
            <person name="Pangilinan J."/>
            <person name="LaButti K."/>
            <person name="Riley R."/>
            <person name="Lipzen A."/>
            <person name="Clum A."/>
            <person name="Drula E."/>
            <person name="Henrissat B."/>
            <person name="Kohler A."/>
            <person name="Grigoriev I.V."/>
            <person name="Martin F.M."/>
            <person name="Hacquard S."/>
        </authorList>
    </citation>
    <scope>NUCLEOTIDE SEQUENCE</scope>
    <source>
        <strain evidence="4">MPI-CAGE-AT-0147</strain>
    </source>
</reference>
<feature type="region of interest" description="Disordered" evidence="1">
    <location>
        <begin position="169"/>
        <end position="197"/>
    </location>
</feature>
<keyword evidence="3" id="KW-0732">Signal</keyword>
<comment type="caution">
    <text evidence="4">The sequence shown here is derived from an EMBL/GenBank/DDBJ whole genome shotgun (WGS) entry which is preliminary data.</text>
</comment>
<feature type="transmembrane region" description="Helical" evidence="2">
    <location>
        <begin position="60"/>
        <end position="85"/>
    </location>
</feature>
<keyword evidence="2" id="KW-0472">Membrane</keyword>
<evidence type="ECO:0000256" key="2">
    <source>
        <dbReference type="SAM" id="Phobius"/>
    </source>
</evidence>
<dbReference type="Proteomes" id="UP000738349">
    <property type="component" value="Unassembled WGS sequence"/>
</dbReference>
<evidence type="ECO:0000256" key="1">
    <source>
        <dbReference type="SAM" id="MobiDB-lite"/>
    </source>
</evidence>
<dbReference type="OrthoDB" id="194358at2759"/>
<proteinExistence type="predicted"/>
<feature type="transmembrane region" description="Helical" evidence="2">
    <location>
        <begin position="352"/>
        <end position="373"/>
    </location>
</feature>
<dbReference type="EMBL" id="JAGMUV010000004">
    <property type="protein sequence ID" value="KAH7161737.1"/>
    <property type="molecule type" value="Genomic_DNA"/>
</dbReference>
<sequence length="426" mass="46344">MGGSLRLLVFAIAFSQCAEASDGYNFSSNLFEDVAPLLALFGERVTMQFMSQSMGWADNVILAMLPIGIITAVVSAIRVGGPLWLKAIIGRARENFANAEAELMSSTSNEVCELWNGNDVVRCMGSAPITEFICLLPENVHNSGNDPTIRPKIVASDLDNALAKGYLKRVEPNDQDADSEEASPIRDDESQAEKGQATTPEIIIVRNTLAHAPNISLNCHNMFDRTELRVVAAFGTILQLGVLALSAFVSFYPTKTFLEEGEPIAGYAFYCLAIGTILLVLGILLCAHVVETSSHEIRYRPGLGKKARLIWLQKSKTVSDQSFDSYALFPMDETSLVVTSQRADKESGGTRLALETVVGTVLGLSGFILQYVGLRGMHWSVLVAQLGAIIVMAGLRAWVRRGLVKPLLCERLTPGLELEWFSSQLG</sequence>
<evidence type="ECO:0000256" key="3">
    <source>
        <dbReference type="SAM" id="SignalP"/>
    </source>
</evidence>
<organism evidence="4 5">
    <name type="scientific">Dactylonectria macrodidyma</name>
    <dbReference type="NCBI Taxonomy" id="307937"/>
    <lineage>
        <taxon>Eukaryota</taxon>
        <taxon>Fungi</taxon>
        <taxon>Dikarya</taxon>
        <taxon>Ascomycota</taxon>
        <taxon>Pezizomycotina</taxon>
        <taxon>Sordariomycetes</taxon>
        <taxon>Hypocreomycetidae</taxon>
        <taxon>Hypocreales</taxon>
        <taxon>Nectriaceae</taxon>
        <taxon>Dactylonectria</taxon>
    </lineage>
</organism>
<feature type="transmembrane region" description="Helical" evidence="2">
    <location>
        <begin position="264"/>
        <end position="290"/>
    </location>
</feature>